<evidence type="ECO:0000313" key="1">
    <source>
        <dbReference type="EMBL" id="CAL1355667.1"/>
    </source>
</evidence>
<proteinExistence type="predicted"/>
<dbReference type="EMBL" id="OZ034813">
    <property type="protein sequence ID" value="CAL1355667.1"/>
    <property type="molecule type" value="Genomic_DNA"/>
</dbReference>
<organism evidence="1 2">
    <name type="scientific">Linum trigynum</name>
    <dbReference type="NCBI Taxonomy" id="586398"/>
    <lineage>
        <taxon>Eukaryota</taxon>
        <taxon>Viridiplantae</taxon>
        <taxon>Streptophyta</taxon>
        <taxon>Embryophyta</taxon>
        <taxon>Tracheophyta</taxon>
        <taxon>Spermatophyta</taxon>
        <taxon>Magnoliopsida</taxon>
        <taxon>eudicotyledons</taxon>
        <taxon>Gunneridae</taxon>
        <taxon>Pentapetalae</taxon>
        <taxon>rosids</taxon>
        <taxon>fabids</taxon>
        <taxon>Malpighiales</taxon>
        <taxon>Linaceae</taxon>
        <taxon>Linum</taxon>
    </lineage>
</organism>
<sequence>MRKKAPVEEGEEEEEMAHSLLDLYRSPSIEIPIPHMPLLLLLVFTTLPSSADEPVTPIRRPTLKQTTMATTNWVQQRSPSYPIPISWILAHPTLMTIPPQPLITRRGN</sequence>
<dbReference type="AlphaFoldDB" id="A0AAV2CI78"/>
<keyword evidence="2" id="KW-1185">Reference proteome</keyword>
<evidence type="ECO:0000313" key="2">
    <source>
        <dbReference type="Proteomes" id="UP001497516"/>
    </source>
</evidence>
<gene>
    <name evidence="1" type="ORF">LTRI10_LOCUS3415</name>
</gene>
<protein>
    <submittedName>
        <fullName evidence="1">Uncharacterized protein</fullName>
    </submittedName>
</protein>
<name>A0AAV2CI78_9ROSI</name>
<reference evidence="1 2" key="1">
    <citation type="submission" date="2024-04" db="EMBL/GenBank/DDBJ databases">
        <authorList>
            <person name="Fracassetti M."/>
        </authorList>
    </citation>
    <scope>NUCLEOTIDE SEQUENCE [LARGE SCALE GENOMIC DNA]</scope>
</reference>
<accession>A0AAV2CI78</accession>
<dbReference type="Proteomes" id="UP001497516">
    <property type="component" value="Chromosome 1"/>
</dbReference>